<dbReference type="AlphaFoldDB" id="A0A0D9WRJ5"/>
<dbReference type="Gramene" id="LPERR06G16040.1">
    <property type="protein sequence ID" value="LPERR06G16040.1"/>
    <property type="gene ID" value="LPERR06G16040"/>
</dbReference>
<dbReference type="STRING" id="77586.A0A0D9WRJ5"/>
<dbReference type="HOGENOM" id="CLU_1565136_0_0_1"/>
<dbReference type="Proteomes" id="UP000032180">
    <property type="component" value="Chromosome 6"/>
</dbReference>
<protein>
    <submittedName>
        <fullName evidence="1">Uncharacterized protein</fullName>
    </submittedName>
</protein>
<organism evidence="1 2">
    <name type="scientific">Leersia perrieri</name>
    <dbReference type="NCBI Taxonomy" id="77586"/>
    <lineage>
        <taxon>Eukaryota</taxon>
        <taxon>Viridiplantae</taxon>
        <taxon>Streptophyta</taxon>
        <taxon>Embryophyta</taxon>
        <taxon>Tracheophyta</taxon>
        <taxon>Spermatophyta</taxon>
        <taxon>Magnoliopsida</taxon>
        <taxon>Liliopsida</taxon>
        <taxon>Poales</taxon>
        <taxon>Poaceae</taxon>
        <taxon>BOP clade</taxon>
        <taxon>Oryzoideae</taxon>
        <taxon>Oryzeae</taxon>
        <taxon>Oryzinae</taxon>
        <taxon>Leersia</taxon>
    </lineage>
</organism>
<evidence type="ECO:0000313" key="1">
    <source>
        <dbReference type="EnsemblPlants" id="LPERR06G16040.1"/>
    </source>
</evidence>
<proteinExistence type="predicted"/>
<name>A0A0D9WRJ5_9ORYZ</name>
<reference evidence="2" key="2">
    <citation type="submission" date="2013-12" db="EMBL/GenBank/DDBJ databases">
        <authorList>
            <person name="Yu Y."/>
            <person name="Lee S."/>
            <person name="de Baynast K."/>
            <person name="Wissotski M."/>
            <person name="Liu L."/>
            <person name="Talag J."/>
            <person name="Goicoechea J."/>
            <person name="Angelova A."/>
            <person name="Jetty R."/>
            <person name="Kudrna D."/>
            <person name="Golser W."/>
            <person name="Rivera L."/>
            <person name="Zhang J."/>
            <person name="Wing R."/>
        </authorList>
    </citation>
    <scope>NUCLEOTIDE SEQUENCE</scope>
</reference>
<sequence>MAVDRRSLAASVTVNLDTEPYLDPKAYRGRHLPSHRRSAFIDDALAVLAACENPRALNLPQMEELEAMEAYVRGIGRRRPPLPVRVARRGVPRPLRRQVSLLRQHLRGGDPCAATTLRVLRAHNVAVHMADKFRLQLQGPALTEPGLELDVPHCYSYAPSYKKAASGDIYS</sequence>
<keyword evidence="2" id="KW-1185">Reference proteome</keyword>
<dbReference type="EnsemblPlants" id="LPERR06G16040.1">
    <property type="protein sequence ID" value="LPERR06G16040.1"/>
    <property type="gene ID" value="LPERR06G16040"/>
</dbReference>
<reference evidence="1" key="3">
    <citation type="submission" date="2015-04" db="UniProtKB">
        <authorList>
            <consortium name="EnsemblPlants"/>
        </authorList>
    </citation>
    <scope>IDENTIFICATION</scope>
</reference>
<accession>A0A0D9WRJ5</accession>
<reference evidence="1 2" key="1">
    <citation type="submission" date="2012-08" db="EMBL/GenBank/DDBJ databases">
        <title>Oryza genome evolution.</title>
        <authorList>
            <person name="Wing R.A."/>
        </authorList>
    </citation>
    <scope>NUCLEOTIDE SEQUENCE</scope>
</reference>
<evidence type="ECO:0000313" key="2">
    <source>
        <dbReference type="Proteomes" id="UP000032180"/>
    </source>
</evidence>